<accession>A0ABD5V6V3</accession>
<reference evidence="2 3" key="1">
    <citation type="journal article" date="2019" name="Int. J. Syst. Evol. Microbiol.">
        <title>The Global Catalogue of Microorganisms (GCM) 10K type strain sequencing project: providing services to taxonomists for standard genome sequencing and annotation.</title>
        <authorList>
            <consortium name="The Broad Institute Genomics Platform"/>
            <consortium name="The Broad Institute Genome Sequencing Center for Infectious Disease"/>
            <person name="Wu L."/>
            <person name="Ma J."/>
        </authorList>
    </citation>
    <scope>NUCLEOTIDE SEQUENCE [LARGE SCALE GENOMIC DNA]</scope>
    <source>
        <strain evidence="2 3">GX26</strain>
    </source>
</reference>
<dbReference type="Proteomes" id="UP001596395">
    <property type="component" value="Unassembled WGS sequence"/>
</dbReference>
<feature type="transmembrane region" description="Helical" evidence="1">
    <location>
        <begin position="32"/>
        <end position="53"/>
    </location>
</feature>
<dbReference type="AlphaFoldDB" id="A0ABD5V6V3"/>
<keyword evidence="1" id="KW-1133">Transmembrane helix</keyword>
<sequence>MAQIHEHQNSTESIDLSFDRETLGALFVRHPWAVRFLVLEAVLLSLAGIIPFVGASAMYYVAFGMVVSLAALAAVAAAVVALGQGVKRARRALRYRTA</sequence>
<dbReference type="RefSeq" id="WP_336348308.1">
    <property type="nucleotide sequence ID" value="NZ_JAZAQL010000001.1"/>
</dbReference>
<keyword evidence="1" id="KW-0472">Membrane</keyword>
<organism evidence="2 3">
    <name type="scientific">Halorubellus litoreus</name>
    <dbReference type="NCBI Taxonomy" id="755308"/>
    <lineage>
        <taxon>Archaea</taxon>
        <taxon>Methanobacteriati</taxon>
        <taxon>Methanobacteriota</taxon>
        <taxon>Stenosarchaea group</taxon>
        <taxon>Halobacteria</taxon>
        <taxon>Halobacteriales</taxon>
        <taxon>Halorubellaceae</taxon>
        <taxon>Halorubellus</taxon>
    </lineage>
</organism>
<dbReference type="EMBL" id="JBHSXN010000001">
    <property type="protein sequence ID" value="MFC6951269.1"/>
    <property type="molecule type" value="Genomic_DNA"/>
</dbReference>
<evidence type="ECO:0000313" key="3">
    <source>
        <dbReference type="Proteomes" id="UP001596395"/>
    </source>
</evidence>
<evidence type="ECO:0000256" key="1">
    <source>
        <dbReference type="SAM" id="Phobius"/>
    </source>
</evidence>
<keyword evidence="1" id="KW-0812">Transmembrane</keyword>
<keyword evidence="3" id="KW-1185">Reference proteome</keyword>
<evidence type="ECO:0000313" key="2">
    <source>
        <dbReference type="EMBL" id="MFC6951269.1"/>
    </source>
</evidence>
<proteinExistence type="predicted"/>
<feature type="transmembrane region" description="Helical" evidence="1">
    <location>
        <begin position="59"/>
        <end position="82"/>
    </location>
</feature>
<gene>
    <name evidence="2" type="ORF">ACFQGB_00205</name>
</gene>
<protein>
    <submittedName>
        <fullName evidence="2">Uncharacterized protein</fullName>
    </submittedName>
</protein>
<name>A0ABD5V6V3_9EURY</name>
<comment type="caution">
    <text evidence="2">The sequence shown here is derived from an EMBL/GenBank/DDBJ whole genome shotgun (WGS) entry which is preliminary data.</text>
</comment>